<accession>A0A5B9P4V1</accession>
<keyword evidence="2" id="KW-1185">Reference proteome</keyword>
<organism evidence="1 2">
    <name type="scientific">Mariniblastus fucicola</name>
    <dbReference type="NCBI Taxonomy" id="980251"/>
    <lineage>
        <taxon>Bacteria</taxon>
        <taxon>Pseudomonadati</taxon>
        <taxon>Planctomycetota</taxon>
        <taxon>Planctomycetia</taxon>
        <taxon>Pirellulales</taxon>
        <taxon>Pirellulaceae</taxon>
        <taxon>Mariniblastus</taxon>
    </lineage>
</organism>
<dbReference type="AlphaFoldDB" id="A0A5B9P4V1"/>
<evidence type="ECO:0000313" key="1">
    <source>
        <dbReference type="EMBL" id="QEG20509.1"/>
    </source>
</evidence>
<reference evidence="1 2" key="1">
    <citation type="submission" date="2019-08" db="EMBL/GenBank/DDBJ databases">
        <title>Deep-cultivation of Planctomycetes and their phenomic and genomic characterization uncovers novel biology.</title>
        <authorList>
            <person name="Wiegand S."/>
            <person name="Jogler M."/>
            <person name="Boedeker C."/>
            <person name="Pinto D."/>
            <person name="Vollmers J."/>
            <person name="Rivas-Marin E."/>
            <person name="Kohn T."/>
            <person name="Peeters S.H."/>
            <person name="Heuer A."/>
            <person name="Rast P."/>
            <person name="Oberbeckmann S."/>
            <person name="Bunk B."/>
            <person name="Jeske O."/>
            <person name="Meyerdierks A."/>
            <person name="Storesund J.E."/>
            <person name="Kallscheuer N."/>
            <person name="Luecker S."/>
            <person name="Lage O.M."/>
            <person name="Pohl T."/>
            <person name="Merkel B.J."/>
            <person name="Hornburger P."/>
            <person name="Mueller R.-W."/>
            <person name="Bruemmer F."/>
            <person name="Labrenz M."/>
            <person name="Spormann A.M."/>
            <person name="Op den Camp H."/>
            <person name="Overmann J."/>
            <person name="Amann R."/>
            <person name="Jetten M.S.M."/>
            <person name="Mascher T."/>
            <person name="Medema M.H."/>
            <person name="Devos D.P."/>
            <person name="Kaster A.-K."/>
            <person name="Ovreas L."/>
            <person name="Rohde M."/>
            <person name="Galperin M.Y."/>
            <person name="Jogler C."/>
        </authorList>
    </citation>
    <scope>NUCLEOTIDE SEQUENCE [LARGE SCALE GENOMIC DNA]</scope>
    <source>
        <strain evidence="1 2">FC18</strain>
    </source>
</reference>
<evidence type="ECO:0000313" key="2">
    <source>
        <dbReference type="Proteomes" id="UP000322214"/>
    </source>
</evidence>
<proteinExistence type="predicted"/>
<sequence length="103" mass="11457">MALRYRYVYSNRRLEVKATSACSHGQLNFSTEFRTSTTKGSLGFQQPASYDYAAGSNYFEKNLTWGVRPLRSTSVRSSLLFATSPGTISVISSARKSHEHALP</sequence>
<dbReference type="EMBL" id="CP042912">
    <property type="protein sequence ID" value="QEG20509.1"/>
    <property type="molecule type" value="Genomic_DNA"/>
</dbReference>
<gene>
    <name evidence="1" type="ORF">MFFC18_03580</name>
</gene>
<name>A0A5B9P4V1_9BACT</name>
<dbReference type="STRING" id="980251.GCA_001642875_02458"/>
<dbReference type="KEGG" id="mff:MFFC18_03580"/>
<dbReference type="Proteomes" id="UP000322214">
    <property type="component" value="Chromosome"/>
</dbReference>
<protein>
    <submittedName>
        <fullName evidence="1">Uncharacterized protein</fullName>
    </submittedName>
</protein>